<dbReference type="RefSeq" id="WP_251948521.1">
    <property type="nucleotide sequence ID" value="NZ_CP080572.1"/>
</dbReference>
<evidence type="ECO:0000256" key="3">
    <source>
        <dbReference type="ARBA" id="ARBA00022475"/>
    </source>
</evidence>
<gene>
    <name evidence="9" type="ORF">K1720_08410</name>
</gene>
<keyword evidence="6 7" id="KW-0472">Membrane</keyword>
<reference evidence="9 10" key="1">
    <citation type="submission" date="2021-08" db="EMBL/GenBank/DDBJ databases">
        <title>Thermococcus onnuriiensis IOH2.</title>
        <authorList>
            <person name="Park Y.-J."/>
        </authorList>
    </citation>
    <scope>NUCLEOTIDE SEQUENCE [LARGE SCALE GENOMIC DNA]</scope>
    <source>
        <strain evidence="9 10">IOH2</strain>
    </source>
</reference>
<comment type="similarity">
    <text evidence="7">Belongs to the binding-protein-dependent transport system permease family.</text>
</comment>
<dbReference type="GO" id="GO:0005886">
    <property type="term" value="C:plasma membrane"/>
    <property type="evidence" value="ECO:0007669"/>
    <property type="project" value="UniProtKB-SubCell"/>
</dbReference>
<proteinExistence type="inferred from homology"/>
<dbReference type="PANTHER" id="PTHR30465:SF0">
    <property type="entry name" value="OLIGOPEPTIDE TRANSPORT SYSTEM PERMEASE PROTEIN APPB"/>
    <property type="match status" value="1"/>
</dbReference>
<feature type="transmembrane region" description="Helical" evidence="7">
    <location>
        <begin position="153"/>
        <end position="177"/>
    </location>
</feature>
<accession>A0A9E7M9F1</accession>
<dbReference type="PANTHER" id="PTHR30465">
    <property type="entry name" value="INNER MEMBRANE ABC TRANSPORTER"/>
    <property type="match status" value="1"/>
</dbReference>
<feature type="transmembrane region" description="Helical" evidence="7">
    <location>
        <begin position="111"/>
        <end position="133"/>
    </location>
</feature>
<dbReference type="GO" id="GO:0055085">
    <property type="term" value="P:transmembrane transport"/>
    <property type="evidence" value="ECO:0007669"/>
    <property type="project" value="InterPro"/>
</dbReference>
<dbReference type="Proteomes" id="UP001056425">
    <property type="component" value="Chromosome"/>
</dbReference>
<evidence type="ECO:0000256" key="2">
    <source>
        <dbReference type="ARBA" id="ARBA00022448"/>
    </source>
</evidence>
<evidence type="ECO:0000313" key="9">
    <source>
        <dbReference type="EMBL" id="USG99525.1"/>
    </source>
</evidence>
<feature type="domain" description="ABC transmembrane type-1" evidence="8">
    <location>
        <begin position="112"/>
        <end position="335"/>
    </location>
</feature>
<keyword evidence="2 7" id="KW-0813">Transport</keyword>
<dbReference type="InterPro" id="IPR000515">
    <property type="entry name" value="MetI-like"/>
</dbReference>
<protein>
    <submittedName>
        <fullName evidence="9">ABC transporter permease</fullName>
    </submittedName>
</protein>
<keyword evidence="3" id="KW-1003">Cell membrane</keyword>
<feature type="transmembrane region" description="Helical" evidence="7">
    <location>
        <begin position="197"/>
        <end position="221"/>
    </location>
</feature>
<evidence type="ECO:0000256" key="6">
    <source>
        <dbReference type="ARBA" id="ARBA00023136"/>
    </source>
</evidence>
<organism evidence="9 10">
    <name type="scientific">Thermococcus argininiproducens</name>
    <dbReference type="NCBI Taxonomy" id="2866384"/>
    <lineage>
        <taxon>Archaea</taxon>
        <taxon>Methanobacteriati</taxon>
        <taxon>Methanobacteriota</taxon>
        <taxon>Thermococci</taxon>
        <taxon>Thermococcales</taxon>
        <taxon>Thermococcaceae</taxon>
        <taxon>Thermococcus</taxon>
    </lineage>
</organism>
<dbReference type="InterPro" id="IPR035906">
    <property type="entry name" value="MetI-like_sf"/>
</dbReference>
<name>A0A9E7M9F1_9EURY</name>
<evidence type="ECO:0000259" key="8">
    <source>
        <dbReference type="PROSITE" id="PS50928"/>
    </source>
</evidence>
<keyword evidence="5 7" id="KW-1133">Transmembrane helix</keyword>
<evidence type="ECO:0000256" key="7">
    <source>
        <dbReference type="RuleBase" id="RU363032"/>
    </source>
</evidence>
<evidence type="ECO:0000256" key="1">
    <source>
        <dbReference type="ARBA" id="ARBA00004651"/>
    </source>
</evidence>
<feature type="transmembrane region" description="Helical" evidence="7">
    <location>
        <begin position="12"/>
        <end position="29"/>
    </location>
</feature>
<comment type="subcellular location">
    <subcellularLocation>
        <location evidence="1 7">Cell membrane</location>
        <topology evidence="1 7">Multi-pass membrane protein</topology>
    </subcellularLocation>
</comment>
<keyword evidence="4 7" id="KW-0812">Transmembrane</keyword>
<evidence type="ECO:0000256" key="5">
    <source>
        <dbReference type="ARBA" id="ARBA00022989"/>
    </source>
</evidence>
<dbReference type="Gene3D" id="1.10.3720.10">
    <property type="entry name" value="MetI-like"/>
    <property type="match status" value="1"/>
</dbReference>
<dbReference type="CDD" id="cd06261">
    <property type="entry name" value="TM_PBP2"/>
    <property type="match status" value="1"/>
</dbReference>
<keyword evidence="10" id="KW-1185">Reference proteome</keyword>
<feature type="transmembrane region" description="Helical" evidence="7">
    <location>
        <begin position="310"/>
        <end position="334"/>
    </location>
</feature>
<dbReference type="KEGG" id="thei:K1720_08410"/>
<evidence type="ECO:0000313" key="10">
    <source>
        <dbReference type="Proteomes" id="UP001056425"/>
    </source>
</evidence>
<dbReference type="AlphaFoldDB" id="A0A9E7M9F1"/>
<dbReference type="EMBL" id="CP080572">
    <property type="protein sequence ID" value="USG99525.1"/>
    <property type="molecule type" value="Genomic_DNA"/>
</dbReference>
<sequence length="343" mass="38949">MKVPYKTAVRLFAIYLCVLLVITTTAGLANEKLARKEAEETVVILQYTNPMFYELLKENATKENKTVVQYYYEKLIEVRGLNKNVIIQGIQLLRQSWEEIKPIKTVKLGRAVLITLGVLLSSMLLIIFTSITVGMKIATKPSLLDFVESLARFFNGIPSWWIAVLFVFIFAIKYNILPASGLMSIPPEEGVGLAFDILKHLILPVATIVFVFVWEFIVIVARETQREFGEVYIITEIAKGMPNKVIYWKHILKNIGITLSSFTGQKFMEMFTDYLVLDAFFSLQGLGLLLKSSFVREVVPNVGVVVNFRPYLFFPLTIIIATLFFLISLVIELIKGMLDPRVS</sequence>
<evidence type="ECO:0000256" key="4">
    <source>
        <dbReference type="ARBA" id="ARBA00022692"/>
    </source>
</evidence>
<dbReference type="Pfam" id="PF00528">
    <property type="entry name" value="BPD_transp_1"/>
    <property type="match status" value="1"/>
</dbReference>
<dbReference type="GeneID" id="72778364"/>
<dbReference type="PROSITE" id="PS50928">
    <property type="entry name" value="ABC_TM1"/>
    <property type="match status" value="1"/>
</dbReference>